<comment type="caution">
    <text evidence="1">The sequence shown here is derived from an EMBL/GenBank/DDBJ whole genome shotgun (WGS) entry which is preliminary data.</text>
</comment>
<reference evidence="1" key="1">
    <citation type="journal article" date="2014" name="Front. Microbiol.">
        <title>High frequency of phylogenetically diverse reductive dehalogenase-homologous genes in deep subseafloor sedimentary metagenomes.</title>
        <authorList>
            <person name="Kawai M."/>
            <person name="Futagami T."/>
            <person name="Toyoda A."/>
            <person name="Takaki Y."/>
            <person name="Nishi S."/>
            <person name="Hori S."/>
            <person name="Arai W."/>
            <person name="Tsubouchi T."/>
            <person name="Morono Y."/>
            <person name="Uchiyama I."/>
            <person name="Ito T."/>
            <person name="Fujiyama A."/>
            <person name="Inagaki F."/>
            <person name="Takami H."/>
        </authorList>
    </citation>
    <scope>NUCLEOTIDE SEQUENCE</scope>
    <source>
        <strain evidence="1">Expedition CK06-06</strain>
    </source>
</reference>
<gene>
    <name evidence="1" type="ORF">S03H2_23362</name>
</gene>
<protein>
    <submittedName>
        <fullName evidence="1">Uncharacterized protein</fullName>
    </submittedName>
</protein>
<evidence type="ECO:0000313" key="1">
    <source>
        <dbReference type="EMBL" id="GAH44507.1"/>
    </source>
</evidence>
<accession>X1FHT8</accession>
<organism evidence="1">
    <name type="scientific">marine sediment metagenome</name>
    <dbReference type="NCBI Taxonomy" id="412755"/>
    <lineage>
        <taxon>unclassified sequences</taxon>
        <taxon>metagenomes</taxon>
        <taxon>ecological metagenomes</taxon>
    </lineage>
</organism>
<name>X1FHT8_9ZZZZ</name>
<dbReference type="EMBL" id="BARU01012752">
    <property type="protein sequence ID" value="GAH44507.1"/>
    <property type="molecule type" value="Genomic_DNA"/>
</dbReference>
<proteinExistence type="predicted"/>
<sequence>KKEKIFLTQSYFKYSLPEEMLKELSEELKDINRYPSGG</sequence>
<dbReference type="AlphaFoldDB" id="X1FHT8"/>
<feature type="non-terminal residue" evidence="1">
    <location>
        <position position="1"/>
    </location>
</feature>